<accession>A0A8C6ZK49</accession>
<dbReference type="AlphaFoldDB" id="A0A8C6ZK49"/>
<evidence type="ECO:0000313" key="2">
    <source>
        <dbReference type="Proteomes" id="UP000694420"/>
    </source>
</evidence>
<protein>
    <submittedName>
        <fullName evidence="1">Uncharacterized protein</fullName>
    </submittedName>
</protein>
<organism evidence="1 2">
    <name type="scientific">Nothoprocta perdicaria</name>
    <name type="common">Chilean tinamou</name>
    <name type="synonym">Crypturus perdicarius</name>
    <dbReference type="NCBI Taxonomy" id="30464"/>
    <lineage>
        <taxon>Eukaryota</taxon>
        <taxon>Metazoa</taxon>
        <taxon>Chordata</taxon>
        <taxon>Craniata</taxon>
        <taxon>Vertebrata</taxon>
        <taxon>Euteleostomi</taxon>
        <taxon>Archelosauria</taxon>
        <taxon>Archosauria</taxon>
        <taxon>Dinosauria</taxon>
        <taxon>Saurischia</taxon>
        <taxon>Theropoda</taxon>
        <taxon>Coelurosauria</taxon>
        <taxon>Aves</taxon>
        <taxon>Palaeognathae</taxon>
        <taxon>Tinamiformes</taxon>
        <taxon>Tinamidae</taxon>
        <taxon>Nothoprocta</taxon>
    </lineage>
</organism>
<dbReference type="Ensembl" id="ENSNPET00000015268.1">
    <property type="protein sequence ID" value="ENSNPEP00000014901.1"/>
    <property type="gene ID" value="ENSNPEG00000011132.1"/>
</dbReference>
<name>A0A8C6ZK49_NOTPE</name>
<reference evidence="1" key="2">
    <citation type="submission" date="2025-09" db="UniProtKB">
        <authorList>
            <consortium name="Ensembl"/>
        </authorList>
    </citation>
    <scope>IDENTIFICATION</scope>
</reference>
<dbReference type="Proteomes" id="UP000694420">
    <property type="component" value="Unplaced"/>
</dbReference>
<evidence type="ECO:0000313" key="1">
    <source>
        <dbReference type="Ensembl" id="ENSNPEP00000014901.1"/>
    </source>
</evidence>
<reference evidence="1" key="1">
    <citation type="submission" date="2025-08" db="UniProtKB">
        <authorList>
            <consortium name="Ensembl"/>
        </authorList>
    </citation>
    <scope>IDENTIFICATION</scope>
</reference>
<proteinExistence type="predicted"/>
<keyword evidence="2" id="KW-1185">Reference proteome</keyword>
<sequence length="161" mass="17749">MGTDPTSKQHAVLTGEFTQVKAAVQTTQSQSHCPGCRSLSGNGTSSTCRYNQCNHLTAACRYNPCNHLPAVCRYNPCNRLTTCNHLPEACRYNLCNHLTAACRYNQCNHLPAACRHNPCNHLTTALPPPQRSTICNLRRGGILSKLLREPDKLCGPHQSLH</sequence>